<accession>A0A9J5YSQ0</accession>
<evidence type="ECO:0000256" key="1">
    <source>
        <dbReference type="ARBA" id="ARBA00008078"/>
    </source>
</evidence>
<feature type="domain" description="tRNA intron endonuclease N-terminal" evidence="7">
    <location>
        <begin position="36"/>
        <end position="108"/>
    </location>
</feature>
<dbReference type="OrthoDB" id="1267612at2759"/>
<dbReference type="Pfam" id="PF22594">
    <property type="entry name" value="GTP-eEF1A_C"/>
    <property type="match status" value="1"/>
</dbReference>
<dbReference type="Proteomes" id="UP000824120">
    <property type="component" value="Chromosome 6"/>
</dbReference>
<feature type="domain" description="tRNA intron endonuclease catalytic" evidence="6">
    <location>
        <begin position="121"/>
        <end position="200"/>
    </location>
</feature>
<dbReference type="InterPro" id="IPR036167">
    <property type="entry name" value="tRNA_intron_Endo_cat-like_sf"/>
</dbReference>
<gene>
    <name evidence="9" type="ORF">H5410_034247</name>
</gene>
<dbReference type="InterPro" id="IPR006678">
    <property type="entry name" value="tRNA_intron_Endonuc_N"/>
</dbReference>
<dbReference type="InterPro" id="IPR006677">
    <property type="entry name" value="tRNA_intron_Endonuc_cat-like"/>
</dbReference>
<dbReference type="GO" id="GO:0005525">
    <property type="term" value="F:GTP binding"/>
    <property type="evidence" value="ECO:0007669"/>
    <property type="project" value="UniProtKB-KW"/>
</dbReference>
<dbReference type="GO" id="GO:0003676">
    <property type="term" value="F:nucleic acid binding"/>
    <property type="evidence" value="ECO:0007669"/>
    <property type="project" value="InterPro"/>
</dbReference>
<dbReference type="EMBL" id="JACXVP010000006">
    <property type="protein sequence ID" value="KAG5602877.1"/>
    <property type="molecule type" value="Genomic_DNA"/>
</dbReference>
<dbReference type="GO" id="GO:0000213">
    <property type="term" value="F:tRNA-intron lyase activity"/>
    <property type="evidence" value="ECO:0007669"/>
    <property type="project" value="UniProtKB-EC"/>
</dbReference>
<evidence type="ECO:0000259" key="8">
    <source>
        <dbReference type="Pfam" id="PF22594"/>
    </source>
</evidence>
<dbReference type="Pfam" id="PF01974">
    <property type="entry name" value="tRNA_int_endo"/>
    <property type="match status" value="1"/>
</dbReference>
<dbReference type="InterPro" id="IPR006676">
    <property type="entry name" value="tRNA_splic"/>
</dbReference>
<dbReference type="GO" id="GO:0000214">
    <property type="term" value="C:tRNA-intron endonuclease complex"/>
    <property type="evidence" value="ECO:0007669"/>
    <property type="project" value="TreeGrafter"/>
</dbReference>
<comment type="caution">
    <text evidence="9">The sequence shown here is derived from an EMBL/GenBank/DDBJ whole genome shotgun (WGS) entry which is preliminary data.</text>
</comment>
<dbReference type="PANTHER" id="PTHR21227:SF4">
    <property type="entry name" value="TRNA-INTRON LYASE"/>
    <property type="match status" value="1"/>
</dbReference>
<evidence type="ECO:0000256" key="3">
    <source>
        <dbReference type="ARBA" id="ARBA00022741"/>
    </source>
</evidence>
<dbReference type="SUPFAM" id="SSF50465">
    <property type="entry name" value="EF-Tu/eEF-1alpha/eIF2-gamma C-terminal domain"/>
    <property type="match status" value="1"/>
</dbReference>
<dbReference type="GO" id="GO:0000379">
    <property type="term" value="P:tRNA-type intron splice site recognition and cleavage"/>
    <property type="evidence" value="ECO:0007669"/>
    <property type="project" value="TreeGrafter"/>
</dbReference>
<dbReference type="InterPro" id="IPR054696">
    <property type="entry name" value="GTP-eEF1A_C"/>
</dbReference>
<proteinExistence type="inferred from homology"/>
<evidence type="ECO:0000256" key="4">
    <source>
        <dbReference type="ARBA" id="ARBA00023134"/>
    </source>
</evidence>
<dbReference type="EC" id="4.6.1.16" evidence="2"/>
<keyword evidence="10" id="KW-1185">Reference proteome</keyword>
<organism evidence="9 10">
    <name type="scientific">Solanum commersonii</name>
    <name type="common">Commerson's wild potato</name>
    <name type="synonym">Commerson's nightshade</name>
    <dbReference type="NCBI Taxonomy" id="4109"/>
    <lineage>
        <taxon>Eukaryota</taxon>
        <taxon>Viridiplantae</taxon>
        <taxon>Streptophyta</taxon>
        <taxon>Embryophyta</taxon>
        <taxon>Tracheophyta</taxon>
        <taxon>Spermatophyta</taxon>
        <taxon>Magnoliopsida</taxon>
        <taxon>eudicotyledons</taxon>
        <taxon>Gunneridae</taxon>
        <taxon>Pentapetalae</taxon>
        <taxon>asterids</taxon>
        <taxon>lamiids</taxon>
        <taxon>Solanales</taxon>
        <taxon>Solanaceae</taxon>
        <taxon>Solanoideae</taxon>
        <taxon>Solaneae</taxon>
        <taxon>Solanum</taxon>
    </lineage>
</organism>
<evidence type="ECO:0000256" key="5">
    <source>
        <dbReference type="ARBA" id="ARBA00034031"/>
    </source>
</evidence>
<dbReference type="CDD" id="cd22363">
    <property type="entry name" value="tRNA-intron_lyase_C"/>
    <property type="match status" value="1"/>
</dbReference>
<evidence type="ECO:0000259" key="7">
    <source>
        <dbReference type="Pfam" id="PF02778"/>
    </source>
</evidence>
<dbReference type="InterPro" id="IPR011856">
    <property type="entry name" value="tRNA_endonuc-like_dom_sf"/>
</dbReference>
<dbReference type="GO" id="GO:0005737">
    <property type="term" value="C:cytoplasm"/>
    <property type="evidence" value="ECO:0007669"/>
    <property type="project" value="TreeGrafter"/>
</dbReference>
<keyword evidence="4" id="KW-0342">GTP-binding</keyword>
<dbReference type="Pfam" id="PF02778">
    <property type="entry name" value="tRNA_int_endo_N"/>
    <property type="match status" value="1"/>
</dbReference>
<dbReference type="Gene3D" id="2.40.30.10">
    <property type="entry name" value="Translation factors"/>
    <property type="match status" value="1"/>
</dbReference>
<reference evidence="9 10" key="1">
    <citation type="submission" date="2020-09" db="EMBL/GenBank/DDBJ databases">
        <title>De no assembly of potato wild relative species, Solanum commersonii.</title>
        <authorList>
            <person name="Cho K."/>
        </authorList>
    </citation>
    <scope>NUCLEOTIDE SEQUENCE [LARGE SCALE GENOMIC DNA]</scope>
    <source>
        <strain evidence="9">LZ3.2</strain>
        <tissue evidence="9">Leaf</tissue>
    </source>
</reference>
<dbReference type="PANTHER" id="PTHR21227">
    <property type="entry name" value="TRNA-SPLICING ENDONUCLEASE SUBUNIT SEN2"/>
    <property type="match status" value="1"/>
</dbReference>
<dbReference type="AlphaFoldDB" id="A0A9J5YSQ0"/>
<keyword evidence="3" id="KW-0547">Nucleotide-binding</keyword>
<comment type="similarity">
    <text evidence="1">Belongs to the tRNA-intron endonuclease family.</text>
</comment>
<dbReference type="SUPFAM" id="SSF53032">
    <property type="entry name" value="tRNA-intron endonuclease catalytic domain-like"/>
    <property type="match status" value="1"/>
</dbReference>
<sequence length="370" mass="41302">MGSRWKGKGAQVKALADPISEIVSQLQYSLISSNSRGLLSGMSVLLKADAELTDLLNRACFGRPRVTSEKNEQWFQLSMEEAFYLQYSLKCIKVVDHNDTELNNDELWKHMTSKKETFPILFKAFSHLRSKNWVTRSGSQYGVDFVAYRHHPALVHSEYAVLVLSAQDGNANGRLGVWSDFHCTLRLCGSVAKTLLILDIEQQQSCAASPSCLDNYIVEERTITRWSLEQGREEKEALTGDNVGFNLLNVVDLWLRISTMVLWLPTPRMTQPKGASNTSLVIIMNHRVQIGNGDAPVLGCHTSLSTVKFAEILTKMIPTNPMVVETFSEYPPLGCFAVSNMYQTVVIGVIKNIDKKDPTGGKVTKASQKK</sequence>
<evidence type="ECO:0000313" key="9">
    <source>
        <dbReference type="EMBL" id="KAG5602877.1"/>
    </source>
</evidence>
<dbReference type="InterPro" id="IPR009001">
    <property type="entry name" value="Transl_elong_EF1A/Init_IF2_C"/>
</dbReference>
<name>A0A9J5YSQ0_SOLCO</name>
<evidence type="ECO:0000313" key="10">
    <source>
        <dbReference type="Proteomes" id="UP000824120"/>
    </source>
</evidence>
<comment type="catalytic activity">
    <reaction evidence="5">
        <text>pretRNA = a 3'-half-tRNA molecule with a 5'-OH end + a 5'-half-tRNA molecule with a 2',3'-cyclic phosphate end + an intron with a 2',3'-cyclic phosphate and a 5'-hydroxyl terminus.</text>
        <dbReference type="EC" id="4.6.1.16"/>
    </reaction>
</comment>
<evidence type="ECO:0000259" key="6">
    <source>
        <dbReference type="Pfam" id="PF01974"/>
    </source>
</evidence>
<protein>
    <recommendedName>
        <fullName evidence="2">tRNA-intron lyase</fullName>
        <ecNumber evidence="2">4.6.1.16</ecNumber>
    </recommendedName>
</protein>
<evidence type="ECO:0000256" key="2">
    <source>
        <dbReference type="ARBA" id="ARBA00012573"/>
    </source>
</evidence>
<dbReference type="Gene3D" id="3.40.1350.10">
    <property type="match status" value="1"/>
</dbReference>
<dbReference type="Gene3D" id="3.40.1170.20">
    <property type="entry name" value="tRNA intron endonuclease, N-terminal domain"/>
    <property type="match status" value="1"/>
</dbReference>
<feature type="domain" description="GTP-eEF1A C-terminal" evidence="8">
    <location>
        <begin position="315"/>
        <end position="351"/>
    </location>
</feature>